<keyword evidence="6 8" id="KW-0057">Aromatic amino acid biosynthesis</keyword>
<evidence type="ECO:0000256" key="1">
    <source>
        <dbReference type="ARBA" id="ARBA00004871"/>
    </source>
</evidence>
<feature type="binding site" evidence="8">
    <location>
        <position position="112"/>
    </location>
    <ligand>
        <name>shikimate</name>
        <dbReference type="ChEBI" id="CHEBI:36208"/>
    </ligand>
</feature>
<dbReference type="HAMAP" id="MF_00222">
    <property type="entry name" value="Shikimate_DH_AroE"/>
    <property type="match status" value="1"/>
</dbReference>
<evidence type="ECO:0000256" key="5">
    <source>
        <dbReference type="ARBA" id="ARBA00023002"/>
    </source>
</evidence>
<evidence type="ECO:0000259" key="9">
    <source>
        <dbReference type="Pfam" id="PF01488"/>
    </source>
</evidence>
<dbReference type="Pfam" id="PF08501">
    <property type="entry name" value="Shikimate_dh_N"/>
    <property type="match status" value="1"/>
</dbReference>
<dbReference type="FunCoup" id="A0A540VC48">
    <property type="interactions" value="443"/>
</dbReference>
<proteinExistence type="inferred from homology"/>
<dbReference type="Gene3D" id="3.40.50.10860">
    <property type="entry name" value="Leucine Dehydrogenase, chain A, domain 1"/>
    <property type="match status" value="1"/>
</dbReference>
<dbReference type="AlphaFoldDB" id="A0A540VC48"/>
<feature type="binding site" evidence="8">
    <location>
        <begin position="21"/>
        <end position="23"/>
    </location>
    <ligand>
        <name>shikimate</name>
        <dbReference type="ChEBI" id="CHEBI:36208"/>
    </ligand>
</feature>
<dbReference type="GO" id="GO:0009073">
    <property type="term" value="P:aromatic amino acid family biosynthetic process"/>
    <property type="evidence" value="ECO:0007669"/>
    <property type="project" value="UniProtKB-KW"/>
</dbReference>
<dbReference type="GO" id="GO:0009423">
    <property type="term" value="P:chorismate biosynthetic process"/>
    <property type="evidence" value="ECO:0007669"/>
    <property type="project" value="UniProtKB-UniRule"/>
</dbReference>
<dbReference type="SUPFAM" id="SSF51735">
    <property type="entry name" value="NAD(P)-binding Rossmann-fold domains"/>
    <property type="match status" value="1"/>
</dbReference>
<evidence type="ECO:0000256" key="8">
    <source>
        <dbReference type="HAMAP-Rule" id="MF_00222"/>
    </source>
</evidence>
<accession>A0A540VC48</accession>
<evidence type="ECO:0000256" key="6">
    <source>
        <dbReference type="ARBA" id="ARBA00023141"/>
    </source>
</evidence>
<keyword evidence="4 8" id="KW-0521">NADP</keyword>
<dbReference type="SUPFAM" id="SSF53223">
    <property type="entry name" value="Aminoacid dehydrogenase-like, N-terminal domain"/>
    <property type="match status" value="1"/>
</dbReference>
<evidence type="ECO:0000256" key="7">
    <source>
        <dbReference type="ARBA" id="ARBA00049442"/>
    </source>
</evidence>
<dbReference type="InterPro" id="IPR022893">
    <property type="entry name" value="Shikimate_DH_fam"/>
</dbReference>
<dbReference type="EMBL" id="VIGC01000025">
    <property type="protein sequence ID" value="TQE94345.1"/>
    <property type="molecule type" value="Genomic_DNA"/>
</dbReference>
<feature type="binding site" evidence="8">
    <location>
        <begin position="136"/>
        <end position="140"/>
    </location>
    <ligand>
        <name>NADP(+)</name>
        <dbReference type="ChEBI" id="CHEBI:58349"/>
    </ligand>
</feature>
<dbReference type="InterPro" id="IPR011342">
    <property type="entry name" value="Shikimate_DH"/>
</dbReference>
<comment type="function">
    <text evidence="8">Involved in the biosynthesis of the chorismate, which leads to the biosynthesis of aromatic amino acids. Catalyzes the reversible NADPH linked reduction of 3-dehydroshikimate (DHSA) to yield shikimate (SA).</text>
</comment>
<feature type="domain" description="SDH C-terminal" evidence="11">
    <location>
        <begin position="256"/>
        <end position="286"/>
    </location>
</feature>
<evidence type="ECO:0000259" key="10">
    <source>
        <dbReference type="Pfam" id="PF08501"/>
    </source>
</evidence>
<sequence length="294" mass="30556">MSSISGKTQIVGLIGWPVSHSVSPPMHNAAFAALGMDWRYVPLPVPVTPPARIGEAVRGVRALGLRGANVTVPHKQAVIPHLDRLTDAAAAIGAVNTIRVEEDGSLLGDNTDARGFVADLRDHGVEPGGRRVLVLGAGGSARAVVYGLAEAGCARLTVLNRTPEKAQALVAAMQAAFPRCPMAAGAFPAELPQAAEDADLIVNCTTLGMTPHVEGLPWDEALPFRPDQAVYDLVYNPPETRLLGHARAGGAHAIGGLGMLVWQGAIAFELWTGTAPPVPVMRQAVLAALGRADG</sequence>
<comment type="caution">
    <text evidence="12">The sequence shown here is derived from an EMBL/GenBank/DDBJ whole genome shotgun (WGS) entry which is preliminary data.</text>
</comment>
<dbReference type="GO" id="GO:0005829">
    <property type="term" value="C:cytosol"/>
    <property type="evidence" value="ECO:0007669"/>
    <property type="project" value="TreeGrafter"/>
</dbReference>
<feature type="binding site" evidence="8">
    <location>
        <position position="263"/>
    </location>
    <ligand>
        <name>shikimate</name>
        <dbReference type="ChEBI" id="CHEBI:36208"/>
    </ligand>
</feature>
<dbReference type="EC" id="1.1.1.25" evidence="2 8"/>
<dbReference type="PANTHER" id="PTHR21089:SF1">
    <property type="entry name" value="BIFUNCTIONAL 3-DEHYDROQUINATE DEHYDRATASE_SHIKIMATE DEHYDROGENASE, CHLOROPLASTIC"/>
    <property type="match status" value="1"/>
</dbReference>
<dbReference type="GO" id="GO:0019632">
    <property type="term" value="P:shikimate metabolic process"/>
    <property type="evidence" value="ECO:0007669"/>
    <property type="project" value="InterPro"/>
</dbReference>
<keyword evidence="13" id="KW-1185">Reference proteome</keyword>
<feature type="active site" description="Proton acceptor" evidence="8">
    <location>
        <position position="75"/>
    </location>
</feature>
<dbReference type="PANTHER" id="PTHR21089">
    <property type="entry name" value="SHIKIMATE DEHYDROGENASE"/>
    <property type="match status" value="1"/>
</dbReference>
<evidence type="ECO:0000313" key="12">
    <source>
        <dbReference type="EMBL" id="TQE94345.1"/>
    </source>
</evidence>
<keyword evidence="5 8" id="KW-0560">Oxidoreductase</keyword>
<dbReference type="InterPro" id="IPR013708">
    <property type="entry name" value="Shikimate_DH-bd_N"/>
</dbReference>
<keyword evidence="3 8" id="KW-0028">Amino-acid biosynthesis</keyword>
<dbReference type="OrthoDB" id="9792692at2"/>
<dbReference type="Gene3D" id="3.40.50.720">
    <property type="entry name" value="NAD(P)-binding Rossmann-like Domain"/>
    <property type="match status" value="1"/>
</dbReference>
<dbReference type="InterPro" id="IPR046346">
    <property type="entry name" value="Aminoacid_DH-like_N_sf"/>
</dbReference>
<feature type="binding site" evidence="8">
    <location>
        <position position="71"/>
    </location>
    <ligand>
        <name>shikimate</name>
        <dbReference type="ChEBI" id="CHEBI:36208"/>
    </ligand>
</feature>
<evidence type="ECO:0000256" key="4">
    <source>
        <dbReference type="ARBA" id="ARBA00022857"/>
    </source>
</evidence>
<evidence type="ECO:0000259" key="11">
    <source>
        <dbReference type="Pfam" id="PF18317"/>
    </source>
</evidence>
<dbReference type="InterPro" id="IPR006151">
    <property type="entry name" value="Shikm_DH/Glu-tRNA_Rdtase"/>
</dbReference>
<comment type="subunit">
    <text evidence="8">Homodimer.</text>
</comment>
<dbReference type="Pfam" id="PF18317">
    <property type="entry name" value="SDH_C"/>
    <property type="match status" value="1"/>
</dbReference>
<protein>
    <recommendedName>
        <fullName evidence="2 8">Shikimate dehydrogenase (NADP(+))</fullName>
        <shortName evidence="8">SDH</shortName>
        <ecNumber evidence="2 8">1.1.1.25</ecNumber>
    </recommendedName>
</protein>
<feature type="binding site" evidence="8">
    <location>
        <position position="96"/>
    </location>
    <ligand>
        <name>shikimate</name>
        <dbReference type="ChEBI" id="CHEBI:36208"/>
    </ligand>
</feature>
<dbReference type="UniPathway" id="UPA00053">
    <property type="reaction ID" value="UER00087"/>
</dbReference>
<dbReference type="NCBIfam" id="NF001319">
    <property type="entry name" value="PRK00258.3-3"/>
    <property type="match status" value="1"/>
</dbReference>
<dbReference type="GO" id="GO:0008652">
    <property type="term" value="P:amino acid biosynthetic process"/>
    <property type="evidence" value="ECO:0007669"/>
    <property type="project" value="UniProtKB-KW"/>
</dbReference>
<dbReference type="GO" id="GO:0050661">
    <property type="term" value="F:NADP binding"/>
    <property type="evidence" value="ECO:0007669"/>
    <property type="project" value="InterPro"/>
</dbReference>
<feature type="binding site" evidence="8">
    <location>
        <begin position="160"/>
        <end position="165"/>
    </location>
    <ligand>
        <name>NADP(+)</name>
        <dbReference type="ChEBI" id="CHEBI:58349"/>
    </ligand>
</feature>
<dbReference type="Proteomes" id="UP000317371">
    <property type="component" value="Unassembled WGS sequence"/>
</dbReference>
<feature type="binding site" evidence="8">
    <location>
        <position position="235"/>
    </location>
    <ligand>
        <name>shikimate</name>
        <dbReference type="ChEBI" id="CHEBI:36208"/>
    </ligand>
</feature>
<evidence type="ECO:0000313" key="13">
    <source>
        <dbReference type="Proteomes" id="UP000317371"/>
    </source>
</evidence>
<comment type="pathway">
    <text evidence="1 8">Metabolic intermediate biosynthesis; chorismate biosynthesis; chorismate from D-erythrose 4-phosphate and phosphoenolpyruvate: step 4/7.</text>
</comment>
<evidence type="ECO:0000256" key="2">
    <source>
        <dbReference type="ARBA" id="ARBA00012962"/>
    </source>
</evidence>
<feature type="binding site" evidence="8">
    <location>
        <position position="256"/>
    </location>
    <ligand>
        <name>NADP(+)</name>
        <dbReference type="ChEBI" id="CHEBI:58349"/>
    </ligand>
</feature>
<organism evidence="12 13">
    <name type="scientific">Litorilinea aerophila</name>
    <dbReference type="NCBI Taxonomy" id="1204385"/>
    <lineage>
        <taxon>Bacteria</taxon>
        <taxon>Bacillati</taxon>
        <taxon>Chloroflexota</taxon>
        <taxon>Caldilineae</taxon>
        <taxon>Caldilineales</taxon>
        <taxon>Caldilineaceae</taxon>
        <taxon>Litorilinea</taxon>
    </lineage>
</organism>
<feature type="binding site" evidence="8">
    <location>
        <position position="87"/>
    </location>
    <ligand>
        <name>NADP(+)</name>
        <dbReference type="ChEBI" id="CHEBI:58349"/>
    </ligand>
</feature>
<feature type="binding site" evidence="8">
    <location>
        <position position="233"/>
    </location>
    <ligand>
        <name>NADP(+)</name>
        <dbReference type="ChEBI" id="CHEBI:58349"/>
    </ligand>
</feature>
<dbReference type="InParanoid" id="A0A540VC48"/>
<dbReference type="NCBIfam" id="NF001314">
    <property type="entry name" value="PRK00258.2-2"/>
    <property type="match status" value="1"/>
</dbReference>
<comment type="catalytic activity">
    <reaction evidence="7 8">
        <text>shikimate + NADP(+) = 3-dehydroshikimate + NADPH + H(+)</text>
        <dbReference type="Rhea" id="RHEA:17737"/>
        <dbReference type="ChEBI" id="CHEBI:15378"/>
        <dbReference type="ChEBI" id="CHEBI:16630"/>
        <dbReference type="ChEBI" id="CHEBI:36208"/>
        <dbReference type="ChEBI" id="CHEBI:57783"/>
        <dbReference type="ChEBI" id="CHEBI:58349"/>
        <dbReference type="EC" id="1.1.1.25"/>
    </reaction>
</comment>
<evidence type="ECO:0000256" key="3">
    <source>
        <dbReference type="ARBA" id="ARBA00022605"/>
    </source>
</evidence>
<name>A0A540VC48_9CHLR</name>
<comment type="similarity">
    <text evidence="8">Belongs to the shikimate dehydrogenase family.</text>
</comment>
<dbReference type="NCBIfam" id="TIGR00507">
    <property type="entry name" value="aroE"/>
    <property type="match status" value="1"/>
</dbReference>
<dbReference type="InterPro" id="IPR041121">
    <property type="entry name" value="SDH_C"/>
</dbReference>
<feature type="domain" description="Shikimate dehydrogenase substrate binding N-terminal" evidence="10">
    <location>
        <begin position="13"/>
        <end position="98"/>
    </location>
</feature>
<dbReference type="CDD" id="cd01065">
    <property type="entry name" value="NAD_bind_Shikimate_DH"/>
    <property type="match status" value="1"/>
</dbReference>
<dbReference type="GO" id="GO:0004764">
    <property type="term" value="F:shikimate 3-dehydrogenase (NADP+) activity"/>
    <property type="evidence" value="ECO:0007669"/>
    <property type="project" value="UniProtKB-UniRule"/>
</dbReference>
<dbReference type="Pfam" id="PF01488">
    <property type="entry name" value="Shikimate_DH"/>
    <property type="match status" value="1"/>
</dbReference>
<dbReference type="RefSeq" id="WP_141611452.1">
    <property type="nucleotide sequence ID" value="NZ_VIGC02000025.1"/>
</dbReference>
<dbReference type="InterPro" id="IPR036291">
    <property type="entry name" value="NAD(P)-bd_dom_sf"/>
</dbReference>
<reference evidence="12 13" key="1">
    <citation type="submission" date="2019-06" db="EMBL/GenBank/DDBJ databases">
        <title>Genome sequence of Litorilinea aerophila BAA-2444.</title>
        <authorList>
            <person name="Maclea K.S."/>
            <person name="Maurais E.G."/>
            <person name="Iannazzi L.C."/>
        </authorList>
    </citation>
    <scope>NUCLEOTIDE SEQUENCE [LARGE SCALE GENOMIC DNA]</scope>
    <source>
        <strain evidence="12 13">ATCC BAA-2444</strain>
    </source>
</reference>
<gene>
    <name evidence="8" type="primary">aroE</name>
    <name evidence="12" type="ORF">FKZ61_17520</name>
</gene>
<feature type="domain" description="Quinate/shikimate 5-dehydrogenase/glutamyl-tRNA reductase" evidence="9">
    <location>
        <begin position="129"/>
        <end position="205"/>
    </location>
</feature>